<name>A0ABP0YI83_9ROSI</name>
<evidence type="ECO:0000313" key="2">
    <source>
        <dbReference type="EMBL" id="CAK9320101.1"/>
    </source>
</evidence>
<gene>
    <name evidence="2" type="ORF">CITCOLO1_LOCUS12142</name>
</gene>
<dbReference type="Proteomes" id="UP001642487">
    <property type="component" value="Chromosome 4"/>
</dbReference>
<sequence>MQLVQPNYYYYYDHKQENILSFGGDQEASCSSSDGSSGGNHLGYGRGEMEYDQNGKFYGVMKKENGCSDKQSGVWKEETPLEYSLEEINRLINNNNNNFSLNENYKSGETFMYYC</sequence>
<dbReference type="EMBL" id="OZ021738">
    <property type="protein sequence ID" value="CAK9320101.1"/>
    <property type="molecule type" value="Genomic_DNA"/>
</dbReference>
<organism evidence="2 3">
    <name type="scientific">Citrullus colocynthis</name>
    <name type="common">colocynth</name>
    <dbReference type="NCBI Taxonomy" id="252529"/>
    <lineage>
        <taxon>Eukaryota</taxon>
        <taxon>Viridiplantae</taxon>
        <taxon>Streptophyta</taxon>
        <taxon>Embryophyta</taxon>
        <taxon>Tracheophyta</taxon>
        <taxon>Spermatophyta</taxon>
        <taxon>Magnoliopsida</taxon>
        <taxon>eudicotyledons</taxon>
        <taxon>Gunneridae</taxon>
        <taxon>Pentapetalae</taxon>
        <taxon>rosids</taxon>
        <taxon>fabids</taxon>
        <taxon>Cucurbitales</taxon>
        <taxon>Cucurbitaceae</taxon>
        <taxon>Benincaseae</taxon>
        <taxon>Citrullus</taxon>
    </lineage>
</organism>
<protein>
    <submittedName>
        <fullName evidence="2">Uncharacterized protein</fullName>
    </submittedName>
</protein>
<accession>A0ABP0YI83</accession>
<evidence type="ECO:0000256" key="1">
    <source>
        <dbReference type="SAM" id="MobiDB-lite"/>
    </source>
</evidence>
<proteinExistence type="predicted"/>
<evidence type="ECO:0000313" key="3">
    <source>
        <dbReference type="Proteomes" id="UP001642487"/>
    </source>
</evidence>
<reference evidence="2 3" key="1">
    <citation type="submission" date="2024-03" db="EMBL/GenBank/DDBJ databases">
        <authorList>
            <person name="Gkanogiannis A."/>
            <person name="Becerra Lopez-Lavalle L."/>
        </authorList>
    </citation>
    <scope>NUCLEOTIDE SEQUENCE [LARGE SCALE GENOMIC DNA]</scope>
</reference>
<feature type="compositionally biased region" description="Gly residues" evidence="1">
    <location>
        <begin position="36"/>
        <end position="45"/>
    </location>
</feature>
<feature type="region of interest" description="Disordered" evidence="1">
    <location>
        <begin position="24"/>
        <end position="45"/>
    </location>
</feature>
<keyword evidence="3" id="KW-1185">Reference proteome</keyword>